<dbReference type="PROSITE" id="PS50199">
    <property type="entry name" value="ZF_RANBP2_2"/>
    <property type="match status" value="1"/>
</dbReference>
<protein>
    <recommendedName>
        <fullName evidence="6">RanBP2-type domain-containing protein</fullName>
    </recommendedName>
</protein>
<evidence type="ECO:0000256" key="1">
    <source>
        <dbReference type="ARBA" id="ARBA00022723"/>
    </source>
</evidence>
<evidence type="ECO:0000256" key="3">
    <source>
        <dbReference type="ARBA" id="ARBA00022833"/>
    </source>
</evidence>
<evidence type="ECO:0000256" key="5">
    <source>
        <dbReference type="SAM" id="MobiDB-lite"/>
    </source>
</evidence>
<dbReference type="Pfam" id="PF21388">
    <property type="entry name" value="SPATA2_PUB-like"/>
    <property type="match status" value="1"/>
</dbReference>
<evidence type="ECO:0000259" key="6">
    <source>
        <dbReference type="PROSITE" id="PS50199"/>
    </source>
</evidence>
<feature type="compositionally biased region" description="Basic and acidic residues" evidence="5">
    <location>
        <begin position="441"/>
        <end position="451"/>
    </location>
</feature>
<proteinExistence type="predicted"/>
<comment type="caution">
    <text evidence="7">The sequence shown here is derived from an EMBL/GenBank/DDBJ whole genome shotgun (WGS) entry which is preliminary data.</text>
</comment>
<keyword evidence="2 4" id="KW-0863">Zinc-finger</keyword>
<dbReference type="PROSITE" id="PS01358">
    <property type="entry name" value="ZF_RANBP2_1"/>
    <property type="match status" value="1"/>
</dbReference>
<dbReference type="AlphaFoldDB" id="A0AAN9BYW9"/>
<dbReference type="GO" id="GO:0005737">
    <property type="term" value="C:cytoplasm"/>
    <property type="evidence" value="ECO:0007669"/>
    <property type="project" value="TreeGrafter"/>
</dbReference>
<feature type="region of interest" description="Disordered" evidence="5">
    <location>
        <begin position="376"/>
        <end position="474"/>
    </location>
</feature>
<feature type="region of interest" description="Disordered" evidence="5">
    <location>
        <begin position="717"/>
        <end position="743"/>
    </location>
</feature>
<dbReference type="GO" id="GO:0008270">
    <property type="term" value="F:zinc ion binding"/>
    <property type="evidence" value="ECO:0007669"/>
    <property type="project" value="UniProtKB-KW"/>
</dbReference>
<dbReference type="PANTHER" id="PTHR15326">
    <property type="entry name" value="SPERMATOGENESIS-ASSOCIATED PROTEIN 2/TAMOZHENNIC"/>
    <property type="match status" value="1"/>
</dbReference>
<feature type="compositionally biased region" description="Pro residues" evidence="5">
    <location>
        <begin position="414"/>
        <end position="425"/>
    </location>
</feature>
<reference evidence="7 8" key="1">
    <citation type="submission" date="2024-02" db="EMBL/GenBank/DDBJ databases">
        <title>Chromosome-scale genome assembly of the rough periwinkle Littorina saxatilis.</title>
        <authorList>
            <person name="De Jode A."/>
            <person name="Faria R."/>
            <person name="Formenti G."/>
            <person name="Sims Y."/>
            <person name="Smith T.P."/>
            <person name="Tracey A."/>
            <person name="Wood J.M.D."/>
            <person name="Zagrodzka Z.B."/>
            <person name="Johannesson K."/>
            <person name="Butlin R.K."/>
            <person name="Leder E.H."/>
        </authorList>
    </citation>
    <scope>NUCLEOTIDE SEQUENCE [LARGE SCALE GENOMIC DNA]</scope>
    <source>
        <strain evidence="7">Snail1</strain>
        <tissue evidence="7">Muscle</tissue>
    </source>
</reference>
<evidence type="ECO:0000313" key="8">
    <source>
        <dbReference type="Proteomes" id="UP001374579"/>
    </source>
</evidence>
<name>A0AAN9BYW9_9CAEN</name>
<dbReference type="SMART" id="SM00547">
    <property type="entry name" value="ZnF_RBZ"/>
    <property type="match status" value="2"/>
</dbReference>
<dbReference type="PANTHER" id="PTHR15326:SF2">
    <property type="entry name" value="PROTEIN TAMOZHENNIC"/>
    <property type="match status" value="1"/>
</dbReference>
<dbReference type="InterPro" id="IPR048839">
    <property type="entry name" value="SPATA2_PUB-like"/>
</dbReference>
<dbReference type="EMBL" id="JBAMIC010000001">
    <property type="protein sequence ID" value="KAK7113878.1"/>
    <property type="molecule type" value="Genomic_DNA"/>
</dbReference>
<dbReference type="Gene3D" id="2.30.30.380">
    <property type="entry name" value="Zn-finger domain of Sec23/24"/>
    <property type="match status" value="1"/>
</dbReference>
<dbReference type="InterPro" id="IPR001876">
    <property type="entry name" value="Znf_RanBP2"/>
</dbReference>
<accession>A0AAN9BYW9</accession>
<gene>
    <name evidence="7" type="ORF">V1264_000038</name>
</gene>
<keyword evidence="3" id="KW-0862">Zinc</keyword>
<sequence length="824" mass="89167">MDHLEQAKTLYRKRHDHASVISPDDHVSLSMSITKMIRTCLIQQGGVASFKYLPFLQVIKRTVASNQFQGDRAAMAFSVLEKYLLLLVAQPWKREFWLLKTYGGYFCTKVKAHLDGPEEILELVGYAQEECSSDDNQLALDRPPDREVALNVAFDCQVAAVECQFIGEYYDKMRCVGLDLSDAMNVLLSGAHNNDPILGSPVVSLQGKNLHAGGTNNHFVNTKSDTLIKNGGRMMPPPPPPPQRILASGGMGVGVVSSGNMHQVTGVPPRPMVAHQDLRQAGPRPVLVPQGLRSYSDAADPSTLGLKVDLPEMRHQPGLVEAGARTQYIAAQPAGSRASYGSSVYAPSSGYGSASASVYSAPSSAYTASSGYNSGALSQPSAQGHYVYPPNTHIDHVDSPQMTVRGQPQRPPRHTPLPHQPPPNFPYIDEDESPSAPFPEATHEEHLRESLRNLQGAGPDKNRSKTVPMMTSSEVIRRPPQEEVPAVPYDDWRWFRKDQPNGPPPAYDAVVGSSHPSSTMIHRPSHLSADNMRSNHVQPATAVTAMLNHGPMAGTMDMKRHVSPMDGRQPRGHSGDYPPLTVLGGHSAGTSPLPDSAHNRRAVSSSADCLLQDGVGRGVGVPQSHTVYYPPASQDAPFQRYSNTMTGPPFPQRQAPTFAQMTSGGRMADNPALLSRQAQNVAFNNLDKVSQAKQLNVARDGSGSSSEVIMRSKVRDMGHGGRANSLVSPHTAGHPPELNRQSSRSMDLGLVKWRCRTCTMENSSVEIICAACSKSRDAPDVNFPIAGESKVVCPSCTFENPAGHKACEICSSPLPLSQDVHTYV</sequence>
<evidence type="ECO:0000256" key="2">
    <source>
        <dbReference type="ARBA" id="ARBA00022771"/>
    </source>
</evidence>
<evidence type="ECO:0000313" key="7">
    <source>
        <dbReference type="EMBL" id="KAK7113878.1"/>
    </source>
</evidence>
<evidence type="ECO:0000256" key="4">
    <source>
        <dbReference type="PROSITE-ProRule" id="PRU00322"/>
    </source>
</evidence>
<organism evidence="7 8">
    <name type="scientific">Littorina saxatilis</name>
    <dbReference type="NCBI Taxonomy" id="31220"/>
    <lineage>
        <taxon>Eukaryota</taxon>
        <taxon>Metazoa</taxon>
        <taxon>Spiralia</taxon>
        <taxon>Lophotrochozoa</taxon>
        <taxon>Mollusca</taxon>
        <taxon>Gastropoda</taxon>
        <taxon>Caenogastropoda</taxon>
        <taxon>Littorinimorpha</taxon>
        <taxon>Littorinoidea</taxon>
        <taxon>Littorinidae</taxon>
        <taxon>Littorina</taxon>
    </lineage>
</organism>
<dbReference type="Gene3D" id="1.20.58.2190">
    <property type="match status" value="1"/>
</dbReference>
<keyword evidence="8" id="KW-1185">Reference proteome</keyword>
<feature type="domain" description="RanBP2-type" evidence="6">
    <location>
        <begin position="747"/>
        <end position="778"/>
    </location>
</feature>
<dbReference type="Proteomes" id="UP001374579">
    <property type="component" value="Unassembled WGS sequence"/>
</dbReference>
<keyword evidence="1" id="KW-0479">Metal-binding</keyword>